<comment type="caution">
    <text evidence="1">The sequence shown here is derived from an EMBL/GenBank/DDBJ whole genome shotgun (WGS) entry which is preliminary data.</text>
</comment>
<keyword evidence="2" id="KW-1185">Reference proteome</keyword>
<dbReference type="OrthoDB" id="76567at2759"/>
<proteinExistence type="predicted"/>
<dbReference type="Proteomes" id="UP000266188">
    <property type="component" value="Unassembled WGS sequence"/>
</dbReference>
<gene>
    <name evidence="1" type="ORF">PHISCL_05606</name>
</gene>
<evidence type="ECO:0000313" key="2">
    <source>
        <dbReference type="Proteomes" id="UP000266188"/>
    </source>
</evidence>
<reference evidence="2" key="1">
    <citation type="submission" date="2017-02" db="EMBL/GenBank/DDBJ databases">
        <authorList>
            <person name="Tafer H."/>
            <person name="Lopandic K."/>
        </authorList>
    </citation>
    <scope>NUCLEOTIDE SEQUENCE [LARGE SCALE GENOMIC DNA]</scope>
    <source>
        <strain evidence="2">CBS 366.77</strain>
    </source>
</reference>
<protein>
    <submittedName>
        <fullName evidence="1">Uncharacterized protein</fullName>
    </submittedName>
</protein>
<organism evidence="1 2">
    <name type="scientific">Aspergillus sclerotialis</name>
    <dbReference type="NCBI Taxonomy" id="2070753"/>
    <lineage>
        <taxon>Eukaryota</taxon>
        <taxon>Fungi</taxon>
        <taxon>Dikarya</taxon>
        <taxon>Ascomycota</taxon>
        <taxon>Pezizomycotina</taxon>
        <taxon>Eurotiomycetes</taxon>
        <taxon>Eurotiomycetidae</taxon>
        <taxon>Eurotiales</taxon>
        <taxon>Aspergillaceae</taxon>
        <taxon>Aspergillus</taxon>
        <taxon>Aspergillus subgen. Polypaecilum</taxon>
    </lineage>
</organism>
<accession>A0A3A2ZFU3</accession>
<name>A0A3A2ZFU3_9EURO</name>
<dbReference type="AlphaFoldDB" id="A0A3A2ZFU3"/>
<dbReference type="EMBL" id="MVGC01000189">
    <property type="protein sequence ID" value="RJE22059.1"/>
    <property type="molecule type" value="Genomic_DNA"/>
</dbReference>
<evidence type="ECO:0000313" key="1">
    <source>
        <dbReference type="EMBL" id="RJE22059.1"/>
    </source>
</evidence>
<sequence length="95" mass="10571">MSIQFRLVGAPFAGTKKVPNAGVRARNAPLPTLVFESLWTQSFRSLKLDADKWMRGSNGAVNAVILVNWARKNKTVRGTVELYTRRGSIPQQTEV</sequence>